<evidence type="ECO:0000256" key="2">
    <source>
        <dbReference type="ARBA" id="ARBA00009493"/>
    </source>
</evidence>
<dbReference type="Pfam" id="PF14700">
    <property type="entry name" value="RPOL_N"/>
    <property type="match status" value="1"/>
</dbReference>
<comment type="catalytic activity">
    <reaction evidence="9 10">
        <text>RNA(n) + a ribonucleoside 5'-triphosphate = RNA(n+1) + diphosphate</text>
        <dbReference type="Rhea" id="RHEA:21248"/>
        <dbReference type="Rhea" id="RHEA-COMP:14527"/>
        <dbReference type="Rhea" id="RHEA-COMP:17342"/>
        <dbReference type="ChEBI" id="CHEBI:33019"/>
        <dbReference type="ChEBI" id="CHEBI:61557"/>
        <dbReference type="ChEBI" id="CHEBI:140395"/>
        <dbReference type="EC" id="2.7.7.6"/>
    </reaction>
</comment>
<keyword evidence="3 10" id="KW-0240">DNA-directed RNA polymerase</keyword>
<dbReference type="FunFam" id="1.10.287.280:FF:000001">
    <property type="entry name" value="DNA-directed RNA polymerase"/>
    <property type="match status" value="1"/>
</dbReference>
<dbReference type="SUPFAM" id="SSF56672">
    <property type="entry name" value="DNA/RNA polymerases"/>
    <property type="match status" value="1"/>
</dbReference>
<dbReference type="InterPro" id="IPR029262">
    <property type="entry name" value="RPOL_N"/>
</dbReference>
<dbReference type="PhylomeDB" id="A0A060T4A8"/>
<evidence type="ECO:0000256" key="1">
    <source>
        <dbReference type="ARBA" id="ARBA00004173"/>
    </source>
</evidence>
<keyword evidence="5 10" id="KW-0548">Nucleotidyltransferase</keyword>
<dbReference type="Gene3D" id="1.10.287.280">
    <property type="match status" value="1"/>
</dbReference>
<dbReference type="Gene3D" id="1.10.1320.10">
    <property type="entry name" value="DNA-directed RNA polymerase, N-terminal domain"/>
    <property type="match status" value="1"/>
</dbReference>
<feature type="region of interest" description="Disordered" evidence="11">
    <location>
        <begin position="1281"/>
        <end position="1350"/>
    </location>
</feature>
<comment type="subcellular location">
    <subcellularLocation>
        <location evidence="1">Mitochondrion</location>
    </subcellularLocation>
</comment>
<gene>
    <name evidence="13" type="ORF">GNLVRS02_ARAD1B01804g</name>
</gene>
<evidence type="ECO:0000256" key="5">
    <source>
        <dbReference type="ARBA" id="ARBA00022695"/>
    </source>
</evidence>
<dbReference type="Gene3D" id="1.10.150.20">
    <property type="entry name" value="5' to 3' exonuclease, C-terminal subdomain"/>
    <property type="match status" value="1"/>
</dbReference>
<dbReference type="PROSITE" id="PS00900">
    <property type="entry name" value="RNA_POL_PHAGE_1"/>
    <property type="match status" value="1"/>
</dbReference>
<dbReference type="InterPro" id="IPR037159">
    <property type="entry name" value="RNA_POL_N_sf"/>
</dbReference>
<dbReference type="Pfam" id="PF00940">
    <property type="entry name" value="RNA_pol"/>
    <property type="match status" value="1"/>
</dbReference>
<evidence type="ECO:0000256" key="8">
    <source>
        <dbReference type="ARBA" id="ARBA00023163"/>
    </source>
</evidence>
<organism evidence="13">
    <name type="scientific">Blastobotrys adeninivorans</name>
    <name type="common">Yeast</name>
    <name type="synonym">Arxula adeninivorans</name>
    <dbReference type="NCBI Taxonomy" id="409370"/>
    <lineage>
        <taxon>Eukaryota</taxon>
        <taxon>Fungi</taxon>
        <taxon>Dikarya</taxon>
        <taxon>Ascomycota</taxon>
        <taxon>Saccharomycotina</taxon>
        <taxon>Dipodascomycetes</taxon>
        <taxon>Dipodascales</taxon>
        <taxon>Trichomonascaceae</taxon>
        <taxon>Blastobotrys</taxon>
    </lineage>
</organism>
<dbReference type="EMBL" id="HG937692">
    <property type="protein sequence ID" value="CDP35960.1"/>
    <property type="molecule type" value="Genomic_DNA"/>
</dbReference>
<dbReference type="GO" id="GO:0034245">
    <property type="term" value="C:mitochondrial DNA-directed RNA polymerase complex"/>
    <property type="evidence" value="ECO:0007669"/>
    <property type="project" value="TreeGrafter"/>
</dbReference>
<evidence type="ECO:0000256" key="10">
    <source>
        <dbReference type="RuleBase" id="RU003805"/>
    </source>
</evidence>
<dbReference type="PANTHER" id="PTHR10102">
    <property type="entry name" value="DNA-DIRECTED RNA POLYMERASE, MITOCHONDRIAL"/>
    <property type="match status" value="1"/>
</dbReference>
<feature type="domain" description="DNA-directed RNA polymerase N-terminal" evidence="12">
    <location>
        <begin position="351"/>
        <end position="682"/>
    </location>
</feature>
<reference evidence="13" key="2">
    <citation type="submission" date="2014-06" db="EMBL/GenBank/DDBJ databases">
        <title>The complete genome of Blastobotrys (Arxula) adeninivorans LS3 - a yeast of biotechnological interest.</title>
        <authorList>
            <person name="Kunze G."/>
            <person name="Gaillardin C."/>
            <person name="Czernicka M."/>
            <person name="Durrens P."/>
            <person name="Martin T."/>
            <person name="Boer E."/>
            <person name="Gabaldon T."/>
            <person name="Cruz J."/>
            <person name="Talla E."/>
            <person name="Marck C."/>
            <person name="Goffeau A."/>
            <person name="Barbe V."/>
            <person name="Baret P."/>
            <person name="Baronian K."/>
            <person name="Beier S."/>
            <person name="Bleykasten C."/>
            <person name="Bode R."/>
            <person name="Casaregola S."/>
            <person name="Despons L."/>
            <person name="Fairhead C."/>
            <person name="Giersberg M."/>
            <person name="Gierski P."/>
            <person name="Hahnel U."/>
            <person name="Hartmann A."/>
            <person name="Jankowska D."/>
            <person name="Jubin C."/>
            <person name="Jung P."/>
            <person name="Lafontaine I."/>
            <person name="Leh-Louis V."/>
            <person name="Lemaire M."/>
            <person name="Marcet-Houben M."/>
            <person name="Mascher M."/>
            <person name="Morel G."/>
            <person name="Richard G.-F."/>
            <person name="Riechen J."/>
            <person name="Sacerdot C."/>
            <person name="Sarkar A."/>
            <person name="Savel G."/>
            <person name="Schacherer J."/>
            <person name="Sherman D."/>
            <person name="Straub M.-L."/>
            <person name="Stein N."/>
            <person name="Thierry A."/>
            <person name="Trautwein-Schult A."/>
            <person name="Westhof E."/>
            <person name="Worch S."/>
            <person name="Dujon B."/>
            <person name="Souciet J.-L."/>
            <person name="Wincker P."/>
            <person name="Scholz U."/>
            <person name="Neuveglise N."/>
        </authorList>
    </citation>
    <scope>NUCLEOTIDE SEQUENCE</scope>
    <source>
        <strain evidence="13">LS3</strain>
    </source>
</reference>
<comment type="similarity">
    <text evidence="2 10">Belongs to the phage and mitochondrial RNA polymerase family.</text>
</comment>
<evidence type="ECO:0000256" key="6">
    <source>
        <dbReference type="ARBA" id="ARBA00022946"/>
    </source>
</evidence>
<dbReference type="GO" id="GO:0001018">
    <property type="term" value="F:mitochondrial promoter sequence-specific DNA binding"/>
    <property type="evidence" value="ECO:0007669"/>
    <property type="project" value="TreeGrafter"/>
</dbReference>
<evidence type="ECO:0000256" key="9">
    <source>
        <dbReference type="ARBA" id="ARBA00048552"/>
    </source>
</evidence>
<proteinExistence type="inferred from homology"/>
<evidence type="ECO:0000259" key="12">
    <source>
        <dbReference type="SMART" id="SM01311"/>
    </source>
</evidence>
<feature type="compositionally biased region" description="Basic and acidic residues" evidence="11">
    <location>
        <begin position="1301"/>
        <end position="1311"/>
    </location>
</feature>
<evidence type="ECO:0000256" key="3">
    <source>
        <dbReference type="ARBA" id="ARBA00022478"/>
    </source>
</evidence>
<dbReference type="FunFam" id="1.10.150.20:FF:000041">
    <property type="entry name" value="DNA-directed RNA polymerase"/>
    <property type="match status" value="1"/>
</dbReference>
<reference evidence="13" key="1">
    <citation type="submission" date="2014-02" db="EMBL/GenBank/DDBJ databases">
        <authorList>
            <person name="Genoscope - CEA"/>
        </authorList>
    </citation>
    <scope>NUCLEOTIDE SEQUENCE</scope>
    <source>
        <strain evidence="13">LS3</strain>
    </source>
</reference>
<dbReference type="FunFam" id="1.10.287.260:FF:000001">
    <property type="entry name" value="DNA-directed RNA polymerase"/>
    <property type="match status" value="1"/>
</dbReference>
<dbReference type="InterPro" id="IPR043502">
    <property type="entry name" value="DNA/RNA_pol_sf"/>
</dbReference>
<dbReference type="InterPro" id="IPR024075">
    <property type="entry name" value="DNA-dir_RNA_pol_helix_hairp_sf"/>
</dbReference>
<dbReference type="PANTHER" id="PTHR10102:SF0">
    <property type="entry name" value="DNA-DIRECTED RNA POLYMERASE, MITOCHONDRIAL"/>
    <property type="match status" value="1"/>
</dbReference>
<protein>
    <recommendedName>
        <fullName evidence="10">DNA-directed RNA polymerase</fullName>
        <ecNumber evidence="10">2.7.7.6</ecNumber>
    </recommendedName>
</protein>
<keyword evidence="4 10" id="KW-0808">Transferase</keyword>
<keyword evidence="8 10" id="KW-0804">Transcription</keyword>
<name>A0A060T4A8_BLAAD</name>
<keyword evidence="6" id="KW-0809">Transit peptide</keyword>
<evidence type="ECO:0000313" key="13">
    <source>
        <dbReference type="EMBL" id="CDP35960.1"/>
    </source>
</evidence>
<evidence type="ECO:0000256" key="11">
    <source>
        <dbReference type="SAM" id="MobiDB-lite"/>
    </source>
</evidence>
<dbReference type="PROSITE" id="PS00489">
    <property type="entry name" value="RNA_POL_PHAGE_2"/>
    <property type="match status" value="1"/>
</dbReference>
<dbReference type="GO" id="GO:0003899">
    <property type="term" value="F:DNA-directed RNA polymerase activity"/>
    <property type="evidence" value="ECO:0007669"/>
    <property type="project" value="UniProtKB-EC"/>
</dbReference>
<dbReference type="InterPro" id="IPR046950">
    <property type="entry name" value="DNA-dir_Rpol_C_phage-type"/>
</dbReference>
<evidence type="ECO:0000256" key="4">
    <source>
        <dbReference type="ARBA" id="ARBA00022679"/>
    </source>
</evidence>
<feature type="region of interest" description="Disordered" evidence="11">
    <location>
        <begin position="30"/>
        <end position="50"/>
    </location>
</feature>
<dbReference type="Gene3D" id="1.10.287.260">
    <property type="match status" value="1"/>
</dbReference>
<dbReference type="InterPro" id="IPR002092">
    <property type="entry name" value="DNA-dir_Rpol_phage-type"/>
</dbReference>
<dbReference type="SMART" id="SM01311">
    <property type="entry name" value="RPOL_N"/>
    <property type="match status" value="1"/>
</dbReference>
<accession>A0A060T4A8</accession>
<comment type="function">
    <text evidence="10">DNA-dependent RNA polymerase catalyzes the transcription of DNA into RNA using the four ribonucleoside triphosphates as substrates.</text>
</comment>
<evidence type="ECO:0000256" key="7">
    <source>
        <dbReference type="ARBA" id="ARBA00023128"/>
    </source>
</evidence>
<dbReference type="EC" id="2.7.7.6" evidence="10"/>
<sequence>MKCVGISRLATTTAKRNFARALATRTISSSTNRLRPGVQGTGASGEAGPVDSSWIMGSKGAIGMMDSLGPLPQDATDDMGRSWSSPHDIVARGAFSKDNNRLWPLLETYLEAKEFKRAEAILGSLNGSSSATDVTLAVNKFLMALVELNANDPSVARRWYQKYTKKLDYFRPNAATEAILLHNLYMAGQMDKVQEFVQDYQKNGHNIATVLNQVEVLPVKAVREIIKLCGISQHNLSRELREILSLYSTNQTAADATSLHSAEFDITSQEEVPSLHKGNLSEIKAVPSSSLKAIRHSLGGLLSSDEVQKAFSPYLAGKDPNDYVDFLELYKKLKPEQVEQFERDFDAFNRRRQRALEYRGYEGAQERWKKDFERPDRTQAIQDRQRKQLDKFLYEWNEAMLPLVKKEFALLKEILKYPDASKVPAHLKSDSPINVTTADRFEYGPYLLLAKPENLPAITMLDLLSLSASNAYHSQGMRTARAVLSVGKMVETEYRKAQSKKRENNTFSGFKYEPSNPNAETVIEELRMKVKEGNIAQPSQTTWPAAIWAKIGSLLISMFLSVAKIPVKGTDPLSGKEVTSAAPAFYHSYQYQQGSRVGVIRTHRNLAQMLSTENLAATIQPQQFPMLVKPVPWTAWNRGGYIYFPSKIMRSKDSPEQIAYLKAASDAGQLGNVYEGLNVLGETAWTVNKRMYDVISKVWNEGEEFLDIPPNVTMEYDLPPPPPRDADPTHRRDWKRACREIYNKQQSLYSQRCDINYKIEVARAFLGERFYFPHNMDFRGRAYPLPPHLNHLGNDLSRSLLVFWEGKELGESGLRWLKIHIANLYGNDKMSFDDRVKFVDENLDKVIDSAENPLDGKYKWWQNADKPWQTLSACMDLAEALKLPDPTKHVSRVPVHQDGTCNGLQHYAALGGDPEGAAEVNLIPNSKPQDVYIRVLRIVEGYVKADAEAGSLEAKMLDGRLTRKVIKQTVMTHVYGVTFIGARSQIRNRLKEWGDFDEIHLYRLSCYLAAQVLKAVRSLFYGAHLIQDWLADNATLISRSIRLDVDKTAKAGSKKLRPDYMSSVIWTTPLGLPIVQPYREDAKKQVKTSIQSVFISDPYAYRGVNTRKQKTAFPPNYIHSLDATHMLMTAIGCGKLGISFASVHDSYWTHAGDVDRMNKIVREAFIELHGMDLVGRLADEFNARYAGMLHEVDIPKDCELARAVQEVEDEYAQQYGVKKLTLAQHMEIEKERRRLLNSKNEQERQKGEQMITPASLVEQYTAEELIALVAQSRNIVDSAATKKPKTRKFHSTEHQGTGSDLFEKYEREIAASKEASTEGSAEEVGAGDGVDQSTSTEDVVFGSSGSDSGGLVTKAVENAHERASASPMAAMAYYASQKIRSKKHLKSVLVPLFIPPTPPRGDLDVRLVRDSEYFFS</sequence>
<keyword evidence="7" id="KW-0496">Mitochondrion</keyword>
<dbReference type="GO" id="GO:0006390">
    <property type="term" value="P:mitochondrial transcription"/>
    <property type="evidence" value="ECO:0007669"/>
    <property type="project" value="TreeGrafter"/>
</dbReference>